<evidence type="ECO:0000313" key="3">
    <source>
        <dbReference type="EMBL" id="KAA1128367.1"/>
    </source>
</evidence>
<dbReference type="Proteomes" id="UP000325313">
    <property type="component" value="Unassembled WGS sequence"/>
</dbReference>
<protein>
    <submittedName>
        <fullName evidence="3">Uncharacterized protein</fullName>
    </submittedName>
</protein>
<dbReference type="EMBL" id="VDEP01000142">
    <property type="protein sequence ID" value="KAA1128367.1"/>
    <property type="molecule type" value="Genomic_DNA"/>
</dbReference>
<evidence type="ECO:0000313" key="4">
    <source>
        <dbReference type="Proteomes" id="UP000324748"/>
    </source>
</evidence>
<dbReference type="Proteomes" id="UP000324748">
    <property type="component" value="Unassembled WGS sequence"/>
</dbReference>
<organism evidence="3 5">
    <name type="scientific">Puccinia graminis f. sp. tritici</name>
    <dbReference type="NCBI Taxonomy" id="56615"/>
    <lineage>
        <taxon>Eukaryota</taxon>
        <taxon>Fungi</taxon>
        <taxon>Dikarya</taxon>
        <taxon>Basidiomycota</taxon>
        <taxon>Pucciniomycotina</taxon>
        <taxon>Pucciniomycetes</taxon>
        <taxon>Pucciniales</taxon>
        <taxon>Pucciniaceae</taxon>
        <taxon>Puccinia</taxon>
    </lineage>
</organism>
<evidence type="ECO:0000256" key="1">
    <source>
        <dbReference type="SAM" id="MobiDB-lite"/>
    </source>
</evidence>
<evidence type="ECO:0000313" key="5">
    <source>
        <dbReference type="Proteomes" id="UP000325313"/>
    </source>
</evidence>
<keyword evidence="4" id="KW-1185">Reference proteome</keyword>
<feature type="compositionally biased region" description="Polar residues" evidence="1">
    <location>
        <begin position="112"/>
        <end position="121"/>
    </location>
</feature>
<accession>A0A5B0RS21</accession>
<reference evidence="4 5" key="1">
    <citation type="submission" date="2019-05" db="EMBL/GenBank/DDBJ databases">
        <title>Emergence of the Ug99 lineage of the wheat stem rust pathogen through somatic hybridization.</title>
        <authorList>
            <person name="Li F."/>
            <person name="Upadhyaya N.M."/>
            <person name="Sperschneider J."/>
            <person name="Matny O."/>
            <person name="Nguyen-Phuc H."/>
            <person name="Mago R."/>
            <person name="Raley C."/>
            <person name="Miller M.E."/>
            <person name="Silverstein K.A.T."/>
            <person name="Henningsen E."/>
            <person name="Hirsch C.D."/>
            <person name="Visser B."/>
            <person name="Pretorius Z.A."/>
            <person name="Steffenson B.J."/>
            <person name="Schwessinger B."/>
            <person name="Dodds P.N."/>
            <person name="Figueroa M."/>
        </authorList>
    </citation>
    <scope>NUCLEOTIDE SEQUENCE [LARGE SCALE GENOMIC DNA]</scope>
    <source>
        <strain evidence="2">21-0</strain>
        <strain evidence="3 5">Ug99</strain>
    </source>
</reference>
<gene>
    <name evidence="2" type="ORF">PGT21_028168</name>
    <name evidence="3" type="ORF">PGTUg99_015864</name>
</gene>
<feature type="region of interest" description="Disordered" evidence="1">
    <location>
        <begin position="112"/>
        <end position="136"/>
    </location>
</feature>
<evidence type="ECO:0000313" key="2">
    <source>
        <dbReference type="EMBL" id="KAA1066314.1"/>
    </source>
</evidence>
<proteinExistence type="predicted"/>
<sequence length="136" mass="15279">MYGPHIITLCFLNSVIPAGLRLPRTCEVCVKDLSYNERHSLMVSKSTGRRCPEVTLCSGGYWHECHQFELGYYGLCSVCQMVTQPRYIRCSLDHDNQSAVPCQVHPIQLPPSTSAQDSPLSLPTWETRPPTLIQDA</sequence>
<comment type="caution">
    <text evidence="3">The sequence shown here is derived from an EMBL/GenBank/DDBJ whole genome shotgun (WGS) entry which is preliminary data.</text>
</comment>
<name>A0A5B0RS21_PUCGR</name>
<dbReference type="AlphaFoldDB" id="A0A5B0RS21"/>
<dbReference type="EMBL" id="VSWC01000196">
    <property type="protein sequence ID" value="KAA1066314.1"/>
    <property type="molecule type" value="Genomic_DNA"/>
</dbReference>